<proteinExistence type="predicted"/>
<feature type="compositionally biased region" description="Basic and acidic residues" evidence="6">
    <location>
        <begin position="770"/>
        <end position="786"/>
    </location>
</feature>
<dbReference type="InterPro" id="IPR035425">
    <property type="entry name" value="CENP-T/H4_C"/>
</dbReference>
<protein>
    <recommendedName>
        <fullName evidence="7">CENP-T/Histone H4 histone fold domain-containing protein</fullName>
    </recommendedName>
</protein>
<feature type="domain" description="CENP-T/Histone H4 histone fold" evidence="7">
    <location>
        <begin position="1206"/>
        <end position="1296"/>
    </location>
</feature>
<feature type="region of interest" description="Disordered" evidence="6">
    <location>
        <begin position="235"/>
        <end position="285"/>
    </location>
</feature>
<feature type="region of interest" description="Disordered" evidence="6">
    <location>
        <begin position="154"/>
        <end position="192"/>
    </location>
</feature>
<keyword evidence="4" id="KW-0597">Phosphoprotein</keyword>
<dbReference type="Gene3D" id="1.10.20.10">
    <property type="entry name" value="Histone, subunit A"/>
    <property type="match status" value="1"/>
</dbReference>
<feature type="compositionally biased region" description="Basic residues" evidence="6">
    <location>
        <begin position="1189"/>
        <end position="1200"/>
    </location>
</feature>
<feature type="compositionally biased region" description="Low complexity" evidence="6">
    <location>
        <begin position="549"/>
        <end position="560"/>
    </location>
</feature>
<dbReference type="GO" id="GO:0005634">
    <property type="term" value="C:nucleus"/>
    <property type="evidence" value="ECO:0007669"/>
    <property type="project" value="UniProtKB-SubCell"/>
</dbReference>
<gene>
    <name evidence="8" type="ORF">FQN60_003159</name>
</gene>
<feature type="compositionally biased region" description="Acidic residues" evidence="6">
    <location>
        <begin position="862"/>
        <end position="878"/>
    </location>
</feature>
<evidence type="ECO:0000256" key="3">
    <source>
        <dbReference type="ARBA" id="ARBA00022454"/>
    </source>
</evidence>
<feature type="compositionally biased region" description="Basic and acidic residues" evidence="6">
    <location>
        <begin position="1052"/>
        <end position="1071"/>
    </location>
</feature>
<dbReference type="Pfam" id="PF15388">
    <property type="entry name" value="FAM117"/>
    <property type="match status" value="2"/>
</dbReference>
<evidence type="ECO:0000256" key="5">
    <source>
        <dbReference type="ARBA" id="ARBA00023242"/>
    </source>
</evidence>
<evidence type="ECO:0000256" key="6">
    <source>
        <dbReference type="SAM" id="MobiDB-lite"/>
    </source>
</evidence>
<feature type="region of interest" description="Disordered" evidence="6">
    <location>
        <begin position="744"/>
        <end position="1150"/>
    </location>
</feature>
<feature type="compositionally biased region" description="Acidic residues" evidence="6">
    <location>
        <begin position="1127"/>
        <end position="1145"/>
    </location>
</feature>
<keyword evidence="3" id="KW-0158">Chromosome</keyword>
<accession>A0A5J5CI84</accession>
<evidence type="ECO:0000256" key="4">
    <source>
        <dbReference type="ARBA" id="ARBA00022553"/>
    </source>
</evidence>
<feature type="compositionally biased region" description="Low complexity" evidence="6">
    <location>
        <begin position="102"/>
        <end position="118"/>
    </location>
</feature>
<evidence type="ECO:0000259" key="7">
    <source>
        <dbReference type="Pfam" id="PF15511"/>
    </source>
</evidence>
<feature type="compositionally biased region" description="Polar residues" evidence="6">
    <location>
        <begin position="242"/>
        <end position="253"/>
    </location>
</feature>
<feature type="compositionally biased region" description="Low complexity" evidence="6">
    <location>
        <begin position="182"/>
        <end position="192"/>
    </location>
</feature>
<feature type="region of interest" description="Disordered" evidence="6">
    <location>
        <begin position="638"/>
        <end position="659"/>
    </location>
</feature>
<dbReference type="InterPro" id="IPR009072">
    <property type="entry name" value="Histone-fold"/>
</dbReference>
<feature type="compositionally biased region" description="Basic and acidic residues" evidence="6">
    <location>
        <begin position="72"/>
        <end position="88"/>
    </location>
</feature>
<dbReference type="EMBL" id="VOFY01000021">
    <property type="protein sequence ID" value="KAA8581578.1"/>
    <property type="molecule type" value="Genomic_DNA"/>
</dbReference>
<dbReference type="Pfam" id="PF15511">
    <property type="entry name" value="CENP-T_C"/>
    <property type="match status" value="1"/>
</dbReference>
<evidence type="ECO:0000313" key="8">
    <source>
        <dbReference type="EMBL" id="KAA8581578.1"/>
    </source>
</evidence>
<feature type="compositionally biased region" description="Basic and acidic residues" evidence="6">
    <location>
        <begin position="797"/>
        <end position="814"/>
    </location>
</feature>
<comment type="caution">
    <text evidence="8">The sequence shown here is derived from an EMBL/GenBank/DDBJ whole genome shotgun (WGS) entry which is preliminary data.</text>
</comment>
<keyword evidence="5" id="KW-0539">Nucleus</keyword>
<dbReference type="Proteomes" id="UP000327493">
    <property type="component" value="Chromosome 21"/>
</dbReference>
<dbReference type="GO" id="GO:0005694">
    <property type="term" value="C:chromosome"/>
    <property type="evidence" value="ECO:0007669"/>
    <property type="project" value="UniProtKB-SubCell"/>
</dbReference>
<name>A0A5J5CI84_9PERO</name>
<dbReference type="GO" id="GO:0046982">
    <property type="term" value="F:protein heterodimerization activity"/>
    <property type="evidence" value="ECO:0007669"/>
    <property type="project" value="InterPro"/>
</dbReference>
<evidence type="ECO:0000256" key="1">
    <source>
        <dbReference type="ARBA" id="ARBA00004123"/>
    </source>
</evidence>
<keyword evidence="9" id="KW-1185">Reference proteome</keyword>
<feature type="compositionally biased region" description="Basic and acidic residues" evidence="6">
    <location>
        <begin position="1098"/>
        <end position="1126"/>
    </location>
</feature>
<feature type="compositionally biased region" description="Acidic residues" evidence="6">
    <location>
        <begin position="931"/>
        <end position="955"/>
    </location>
</feature>
<organism evidence="8 9">
    <name type="scientific">Etheostoma spectabile</name>
    <name type="common">orangethroat darter</name>
    <dbReference type="NCBI Taxonomy" id="54343"/>
    <lineage>
        <taxon>Eukaryota</taxon>
        <taxon>Metazoa</taxon>
        <taxon>Chordata</taxon>
        <taxon>Craniata</taxon>
        <taxon>Vertebrata</taxon>
        <taxon>Euteleostomi</taxon>
        <taxon>Actinopterygii</taxon>
        <taxon>Neopterygii</taxon>
        <taxon>Teleostei</taxon>
        <taxon>Neoteleostei</taxon>
        <taxon>Acanthomorphata</taxon>
        <taxon>Eupercaria</taxon>
        <taxon>Perciformes</taxon>
        <taxon>Percoidei</taxon>
        <taxon>Percidae</taxon>
        <taxon>Etheostomatinae</taxon>
        <taxon>Etheostoma</taxon>
    </lineage>
</organism>
<sequence length="1312" mass="143566">MSSRSAVGHHRGATLGPQPLKATVPYQLANKPRPNRRDGKSAGKPKPHQLSSGMRRTMSLDAIIGPYLQGHWPKEPESQSSLSRKDKSTQTPDSWSDKSQSRRGSSSSHKRSASWGSAEHQREVTLSPVLLNVCLQKPGLLNCKTITKLKQQLQQRSKPAVSGGHDKDCQRGYPQGSSTLGTTRTQPIPIPLTPLSTLVPRLRCSVEGLNQELEGMFICQPSHPQHRLLEVPDGHRAPVPLQSCSSGSQSDPATTPLTSSSSSSPSSSPTNLSTSPPNSKDAPLDLHQGLIDSAEMCLLSPFLPQNEADLSLPLLMSSSPGPNKSCCFQREPPEGCEKIRVWEETSAPRQPKPALISSCPDPNKVNFTPHGGSAFCPVSLLKPLLPSMDLLFRSLAVSPAGSCSSQGTSSCQATSSGNWAAPPDPPPAAAALIPLFIFIGGGATMSMMYLGRLALKNPDVSWDRKNNPEPWNNLQPTQQYKLTATNQLTVARFLNGPHGGLVCSGPAETHSQHRDTQGSHHPQLEMSLNNFVTSILLSMSGLVLSASKTATSSATRSSNRLSRREAGAQTPQDILRRSLRHKIHESITRQSLPATKRRTASVRKLPASTSVLFEDGDTPRHILKNILRTELVKSPVVHEKAVSEEPQPSSAASSITRKRTSETALSEGFSLGQSKLGGPDITANILHCDTALYARPDAMTSSFSFVATQDKPTVMASQLQRQMEQEEQMEAEQSKLGKEKSMYAFPTEEGAEPQIEKGISQSEEDADAAEFQKDKEKSTSDGHLEDAAAVSEEDENRLEIEEGAADSHTEEDAATRSQSEEEEPATVSQTEEEGAGDSQTEEKHCGVDSQPEEDVTVRSQSEEEDVAPDSQTEEEGDSQIEKEISVDLQSEEDVATRSQSEEEEGIPDCQPKEGTVDLQSEEDVATRSQSEEEEGAPDRQTEEEEGAVDLQPEEDVSAKSQSEEEGDLTEHQSDQEDPAANSQSESGDLADSQPEYKHDEKPWEEDGEQASEQQEQDLEHISQRARHSEGRLIMPVKEAGGDLADATEEGWSDGKSKAHSSLEMESRESGRLRIGIPDVAESSTQEPQDACCTEAEPDADKENSFNLPERTHDIEESRHLSDHSPEEEAAQQEEEWEDEEEEESSEISSKTPAFVRQKINFFQPDSQASSSAFKNIQVSGTGEAFSAPKPKKMRQRRKGPAKTEASLPKSYLMGVFKHFAKTNVSADVYPVLQDIMDKYFDRLAVDLETYAVHAKRKTIEVEDAELLLKRQGHVNDKVPVEVLIEKYLRMDQRKLLIPIATSGNVVIPKTRR</sequence>
<feature type="region of interest" description="Disordered" evidence="6">
    <location>
        <begin position="502"/>
        <end position="523"/>
    </location>
</feature>
<feature type="compositionally biased region" description="Basic and acidic residues" evidence="6">
    <location>
        <begin position="1017"/>
        <end position="1030"/>
    </location>
</feature>
<dbReference type="PANTHER" id="PTHR14972:SF7">
    <property type="entry name" value="PROTEIN FAM117A"/>
    <property type="match status" value="1"/>
</dbReference>
<comment type="subcellular location">
    <subcellularLocation>
        <location evidence="2">Chromosome</location>
    </subcellularLocation>
    <subcellularLocation>
        <location evidence="1">Nucleus</location>
    </subcellularLocation>
</comment>
<feature type="compositionally biased region" description="Low complexity" evidence="6">
    <location>
        <begin position="254"/>
        <end position="279"/>
    </location>
</feature>
<evidence type="ECO:0000256" key="2">
    <source>
        <dbReference type="ARBA" id="ARBA00004286"/>
    </source>
</evidence>
<feature type="compositionally biased region" description="Low complexity" evidence="6">
    <location>
        <begin position="644"/>
        <end position="654"/>
    </location>
</feature>
<feature type="region of interest" description="Disordered" evidence="6">
    <location>
        <begin position="1"/>
        <end position="121"/>
    </location>
</feature>
<dbReference type="CDD" id="cd22920">
    <property type="entry name" value="HFD_CENP-T"/>
    <property type="match status" value="1"/>
</dbReference>
<dbReference type="PANTHER" id="PTHR14972">
    <property type="entry name" value="AGAP011572-PA"/>
    <property type="match status" value="1"/>
</dbReference>
<dbReference type="Pfam" id="PF06522">
    <property type="entry name" value="B12D"/>
    <property type="match status" value="1"/>
</dbReference>
<reference evidence="8 9" key="1">
    <citation type="submission" date="2019-08" db="EMBL/GenBank/DDBJ databases">
        <title>A chromosome-level genome assembly, high-density linkage maps, and genome scans reveal the genomic architecture of hybrid incompatibilities underlying speciation via character displacement in darters (Percidae: Etheostominae).</title>
        <authorList>
            <person name="Moran R.L."/>
            <person name="Catchen J.M."/>
            <person name="Fuller R.C."/>
        </authorList>
    </citation>
    <scope>NUCLEOTIDE SEQUENCE [LARGE SCALE GENOMIC DNA]</scope>
    <source>
        <strain evidence="8">EspeVRDwgs_2016</strain>
        <tissue evidence="8">Muscle</tissue>
    </source>
</reference>
<feature type="region of interest" description="Disordered" evidence="6">
    <location>
        <begin position="1181"/>
        <end position="1204"/>
    </location>
</feature>
<evidence type="ECO:0000313" key="9">
    <source>
        <dbReference type="Proteomes" id="UP000327493"/>
    </source>
</evidence>
<dbReference type="InterPro" id="IPR010530">
    <property type="entry name" value="B12D"/>
</dbReference>
<feature type="region of interest" description="Disordered" evidence="6">
    <location>
        <begin position="549"/>
        <end position="572"/>
    </location>
</feature>
<dbReference type="InterPro" id="IPR026642">
    <property type="entry name" value="Glcci1/FAM117"/>
</dbReference>
<feature type="compositionally biased region" description="Acidic residues" evidence="6">
    <location>
        <begin position="820"/>
        <end position="835"/>
    </location>
</feature>
<dbReference type="SUPFAM" id="SSF47113">
    <property type="entry name" value="Histone-fold"/>
    <property type="match status" value="1"/>
</dbReference>